<reference evidence="1 2" key="1">
    <citation type="submission" date="2019-02" db="EMBL/GenBank/DDBJ databases">
        <title>Deep-cultivation of Planctomycetes and their phenomic and genomic characterization uncovers novel biology.</title>
        <authorList>
            <person name="Wiegand S."/>
            <person name="Jogler M."/>
            <person name="Boedeker C."/>
            <person name="Pinto D."/>
            <person name="Vollmers J."/>
            <person name="Rivas-Marin E."/>
            <person name="Kohn T."/>
            <person name="Peeters S.H."/>
            <person name="Heuer A."/>
            <person name="Rast P."/>
            <person name="Oberbeckmann S."/>
            <person name="Bunk B."/>
            <person name="Jeske O."/>
            <person name="Meyerdierks A."/>
            <person name="Storesund J.E."/>
            <person name="Kallscheuer N."/>
            <person name="Luecker S."/>
            <person name="Lage O.M."/>
            <person name="Pohl T."/>
            <person name="Merkel B.J."/>
            <person name="Hornburger P."/>
            <person name="Mueller R.-W."/>
            <person name="Bruemmer F."/>
            <person name="Labrenz M."/>
            <person name="Spormann A.M."/>
            <person name="Op Den Camp H."/>
            <person name="Overmann J."/>
            <person name="Amann R."/>
            <person name="Jetten M.S.M."/>
            <person name="Mascher T."/>
            <person name="Medema M.H."/>
            <person name="Devos D.P."/>
            <person name="Kaster A.-K."/>
            <person name="Ovreas L."/>
            <person name="Rohde M."/>
            <person name="Galperin M.Y."/>
            <person name="Jogler C."/>
        </authorList>
    </citation>
    <scope>NUCLEOTIDE SEQUENCE [LARGE SCALE GENOMIC DNA]</scope>
    <source>
        <strain evidence="1 2">Pla52n</strain>
    </source>
</reference>
<protein>
    <submittedName>
        <fullName evidence="1">Uncharacterized protein</fullName>
    </submittedName>
</protein>
<dbReference type="RefSeq" id="WP_146518485.1">
    <property type="nucleotide sequence ID" value="NZ_CP151726.1"/>
</dbReference>
<dbReference type="AlphaFoldDB" id="A0A5C6BAH0"/>
<evidence type="ECO:0000313" key="2">
    <source>
        <dbReference type="Proteomes" id="UP000320176"/>
    </source>
</evidence>
<accession>A0A5C6BAH0</accession>
<organism evidence="1 2">
    <name type="scientific">Stieleria varia</name>
    <dbReference type="NCBI Taxonomy" id="2528005"/>
    <lineage>
        <taxon>Bacteria</taxon>
        <taxon>Pseudomonadati</taxon>
        <taxon>Planctomycetota</taxon>
        <taxon>Planctomycetia</taxon>
        <taxon>Pirellulales</taxon>
        <taxon>Pirellulaceae</taxon>
        <taxon>Stieleria</taxon>
    </lineage>
</organism>
<gene>
    <name evidence="1" type="ORF">Pla52n_10240</name>
</gene>
<name>A0A5C6BAH0_9BACT</name>
<evidence type="ECO:0000313" key="1">
    <source>
        <dbReference type="EMBL" id="TWU08441.1"/>
    </source>
</evidence>
<keyword evidence="2" id="KW-1185">Reference proteome</keyword>
<dbReference type="EMBL" id="SJPN01000001">
    <property type="protein sequence ID" value="TWU08441.1"/>
    <property type="molecule type" value="Genomic_DNA"/>
</dbReference>
<dbReference type="Proteomes" id="UP000320176">
    <property type="component" value="Unassembled WGS sequence"/>
</dbReference>
<sequence>MMREPYFVMQSMTYASAITSSANDIRVPCEAALQSISRLGETLLRVFADTISRKSSGFTQVSAWP</sequence>
<comment type="caution">
    <text evidence="1">The sequence shown here is derived from an EMBL/GenBank/DDBJ whole genome shotgun (WGS) entry which is preliminary data.</text>
</comment>
<proteinExistence type="predicted"/>